<dbReference type="Proteomes" id="UP001153050">
    <property type="component" value="Unassembled WGS sequence"/>
</dbReference>
<protein>
    <submittedName>
        <fullName evidence="2">Uncharacterized protein</fullName>
    </submittedName>
</protein>
<evidence type="ECO:0000313" key="2">
    <source>
        <dbReference type="EMBL" id="CAH2405795.1"/>
    </source>
</evidence>
<keyword evidence="3" id="KW-1185">Reference proteome</keyword>
<comment type="caution">
    <text evidence="2">The sequence shown here is derived from an EMBL/GenBank/DDBJ whole genome shotgun (WGS) entry which is preliminary data.</text>
</comment>
<evidence type="ECO:0000256" key="1">
    <source>
        <dbReference type="SAM" id="MobiDB-lite"/>
    </source>
</evidence>
<feature type="region of interest" description="Disordered" evidence="1">
    <location>
        <begin position="22"/>
        <end position="67"/>
    </location>
</feature>
<accession>A0ABM9EAF9</accession>
<sequence length="67" mass="7319">MLLPRWVPPLAGLRSLAARELKMRGRAGGTRPRSREEAEGRPPRSLHIDWRTGRNGAPAPALSAPTV</sequence>
<dbReference type="EMBL" id="CAKXZT010000145">
    <property type="protein sequence ID" value="CAH2405795.1"/>
    <property type="molecule type" value="Genomic_DNA"/>
</dbReference>
<name>A0ABM9EAF9_9HYPH</name>
<proteinExistence type="predicted"/>
<feature type="compositionally biased region" description="Basic and acidic residues" evidence="1">
    <location>
        <begin position="33"/>
        <end position="52"/>
    </location>
</feature>
<gene>
    <name evidence="2" type="ORF">MES5069_490098</name>
</gene>
<reference evidence="2 3" key="1">
    <citation type="submission" date="2022-03" db="EMBL/GenBank/DDBJ databases">
        <authorList>
            <person name="Brunel B."/>
        </authorList>
    </citation>
    <scope>NUCLEOTIDE SEQUENCE [LARGE SCALE GENOMIC DNA]</scope>
    <source>
        <strain evidence="2">STM5069sample</strain>
    </source>
</reference>
<organism evidence="2 3">
    <name type="scientific">Mesorhizobium escarrei</name>
    <dbReference type="NCBI Taxonomy" id="666018"/>
    <lineage>
        <taxon>Bacteria</taxon>
        <taxon>Pseudomonadati</taxon>
        <taxon>Pseudomonadota</taxon>
        <taxon>Alphaproteobacteria</taxon>
        <taxon>Hyphomicrobiales</taxon>
        <taxon>Phyllobacteriaceae</taxon>
        <taxon>Mesorhizobium</taxon>
    </lineage>
</organism>
<evidence type="ECO:0000313" key="3">
    <source>
        <dbReference type="Proteomes" id="UP001153050"/>
    </source>
</evidence>